<dbReference type="Pfam" id="PF11939">
    <property type="entry name" value="NiFe-hyd_HybE"/>
    <property type="match status" value="1"/>
</dbReference>
<dbReference type="NCBIfam" id="TIGR03993">
    <property type="entry name" value="hydrog_HybE"/>
    <property type="match status" value="1"/>
</dbReference>
<name>A0A6C1B3F7_9RHOO</name>
<dbReference type="InterPro" id="IPR038530">
    <property type="entry name" value="NiFe-hyd_HybE_sf"/>
</dbReference>
<dbReference type="EMBL" id="CP048836">
    <property type="protein sequence ID" value="QID16860.1"/>
    <property type="molecule type" value="Genomic_DNA"/>
</dbReference>
<dbReference type="AlphaFoldDB" id="A0A6C1B3F7"/>
<protein>
    <submittedName>
        <fullName evidence="1">[NiFe]-hydrogenase assembly chaperone HybE</fullName>
    </submittedName>
</protein>
<dbReference type="RefSeq" id="WP_173764030.1">
    <property type="nucleotide sequence ID" value="NZ_CP048836.1"/>
</dbReference>
<evidence type="ECO:0000313" key="1">
    <source>
        <dbReference type="EMBL" id="QID16860.1"/>
    </source>
</evidence>
<accession>A0A6C1B3F7</accession>
<sequence length="164" mass="17506">MGTPATVFADDPSAPVQAAFARIGRERMREVPLCHAGLSVETVGFTHWDGLWVGVLITPWAMNLMVLPGGSAAFAPVRVGHTVEWAFPSGAYAFMGHQEDGLGEYHYCPLFSPMEAFEDQAAARAVAEEVMQSLFAAPVAPATAPGGMDRRAFFRRALGRGAPA</sequence>
<evidence type="ECO:0000313" key="2">
    <source>
        <dbReference type="Proteomes" id="UP000501991"/>
    </source>
</evidence>
<gene>
    <name evidence="1" type="primary">hybE</name>
    <name evidence="1" type="ORF">G3580_03950</name>
</gene>
<dbReference type="Proteomes" id="UP000501991">
    <property type="component" value="Chromosome"/>
</dbReference>
<reference evidence="1 2" key="1">
    <citation type="submission" date="2020-02" db="EMBL/GenBank/DDBJ databases">
        <title>Nitrogenibacter mangrovi gen. nov., sp. nov. isolated from mangrove sediment, a denitrifying betaproteobacterium.</title>
        <authorList>
            <person name="Liao H."/>
            <person name="Tian Y."/>
        </authorList>
    </citation>
    <scope>NUCLEOTIDE SEQUENCE [LARGE SCALE GENOMIC DNA]</scope>
    <source>
        <strain evidence="1 2">M9-3-2</strain>
    </source>
</reference>
<dbReference type="InterPro" id="IPR023994">
    <property type="entry name" value="NiFe-hyd_HybE"/>
</dbReference>
<dbReference type="KEGG" id="azq:G3580_03950"/>
<keyword evidence="2" id="KW-1185">Reference proteome</keyword>
<organism evidence="1 2">
    <name type="scientific">Nitrogeniibacter mangrovi</name>
    <dbReference type="NCBI Taxonomy" id="2016596"/>
    <lineage>
        <taxon>Bacteria</taxon>
        <taxon>Pseudomonadati</taxon>
        <taxon>Pseudomonadota</taxon>
        <taxon>Betaproteobacteria</taxon>
        <taxon>Rhodocyclales</taxon>
        <taxon>Zoogloeaceae</taxon>
        <taxon>Nitrogeniibacter</taxon>
    </lineage>
</organism>
<dbReference type="Gene3D" id="3.30.1460.40">
    <property type="entry name" value="[NiFe]-hydrogenase assembly chaperone, HybE"/>
    <property type="match status" value="1"/>
</dbReference>
<proteinExistence type="predicted"/>